<dbReference type="NCBIfam" id="TIGR04155">
    <property type="entry name" value="cyano_PEP"/>
    <property type="match status" value="1"/>
</dbReference>
<dbReference type="InterPro" id="IPR026374">
    <property type="entry name" value="Cyano_PEP"/>
</dbReference>
<dbReference type="eggNOG" id="COG3210">
    <property type="taxonomic scope" value="Bacteria"/>
</dbReference>
<evidence type="ECO:0008006" key="3">
    <source>
        <dbReference type="Google" id="ProtNLM"/>
    </source>
</evidence>
<dbReference type="RefSeq" id="WP_012597252.1">
    <property type="nucleotide sequence ID" value="NC_011726.1"/>
</dbReference>
<evidence type="ECO:0000313" key="2">
    <source>
        <dbReference type="Proteomes" id="UP000008204"/>
    </source>
</evidence>
<evidence type="ECO:0000313" key="1">
    <source>
        <dbReference type="EMBL" id="ACK67999.1"/>
    </source>
</evidence>
<dbReference type="EMBL" id="CP001287">
    <property type="protein sequence ID" value="ACK67999.1"/>
    <property type="molecule type" value="Genomic_DNA"/>
</dbReference>
<keyword evidence="2" id="KW-1185">Reference proteome</keyword>
<dbReference type="KEGG" id="cyp:PCC8801_4063"/>
<dbReference type="OrthoDB" id="418145at2"/>
<dbReference type="AlphaFoldDB" id="B7K5U6"/>
<proteinExistence type="predicted"/>
<organism evidence="1 2">
    <name type="scientific">Rippkaea orientalis (strain PCC 8801 / RF-1)</name>
    <name type="common">Cyanothece sp. (strain PCC 8801)</name>
    <dbReference type="NCBI Taxonomy" id="41431"/>
    <lineage>
        <taxon>Bacteria</taxon>
        <taxon>Bacillati</taxon>
        <taxon>Cyanobacteriota</taxon>
        <taxon>Cyanophyceae</taxon>
        <taxon>Oscillatoriophycideae</taxon>
        <taxon>Chroococcales</taxon>
        <taxon>Aphanothecaceae</taxon>
        <taxon>Rippkaea</taxon>
        <taxon>Rippkaea orientalis</taxon>
    </lineage>
</organism>
<accession>B7K5U6</accession>
<dbReference type="Proteomes" id="UP000008204">
    <property type="component" value="Chromosome"/>
</dbReference>
<dbReference type="Gene3D" id="2.60.120.380">
    <property type="match status" value="1"/>
</dbReference>
<dbReference type="HOGENOM" id="CLU_1394312_0_0_3"/>
<name>B7K5U6_RIPO1</name>
<protein>
    <recommendedName>
        <fullName evidence="3">PEP-CTERM protein-sorting domain-containing protein</fullName>
    </recommendedName>
</protein>
<reference evidence="2" key="1">
    <citation type="journal article" date="2011" name="MBio">
        <title>Novel metabolic attributes of the genus Cyanothece, comprising a group of unicellular nitrogen-fixing Cyanobacteria.</title>
        <authorList>
            <person name="Bandyopadhyay A."/>
            <person name="Elvitigala T."/>
            <person name="Welsh E."/>
            <person name="Stockel J."/>
            <person name="Liberton M."/>
            <person name="Min H."/>
            <person name="Sherman L.A."/>
            <person name="Pakrasi H.B."/>
        </authorList>
    </citation>
    <scope>NUCLEOTIDE SEQUENCE [LARGE SCALE GENOMIC DNA]</scope>
    <source>
        <strain evidence="2">PCC 8801</strain>
    </source>
</reference>
<gene>
    <name evidence="1" type="ordered locus">PCC8801_4063</name>
</gene>
<sequence>MAASTTQAATWTEVGDAGELLPTSQTTFGSGVLNSISGTLSDLGGGIDDIDLYQIFIYDTDAFSVTVSASLSQDNDAQLFLFDAGGFLKLEDDDSAGFLPQFDPGALSGQPTGIYYLAFNLFSTDPDSNPLAGWNRDPVPFQTGPYTLSLTGTQFASSATVPEPLTLLGSATALGFGAYFKRKLAQAKKSNKQNN</sequence>